<feature type="compositionally biased region" description="Basic and acidic residues" evidence="3">
    <location>
        <begin position="127"/>
        <end position="143"/>
    </location>
</feature>
<feature type="compositionally biased region" description="Polar residues" evidence="3">
    <location>
        <begin position="214"/>
        <end position="229"/>
    </location>
</feature>
<feature type="region of interest" description="Disordered" evidence="3">
    <location>
        <begin position="185"/>
        <end position="229"/>
    </location>
</feature>
<reference evidence="4 5" key="1">
    <citation type="journal article" date="2018" name="Proc. Natl. Acad. Sci. U.S.A.">
        <title>Draft genome sequence of Camellia sinensis var. sinensis provides insights into the evolution of the tea genome and tea quality.</title>
        <authorList>
            <person name="Wei C."/>
            <person name="Yang H."/>
            <person name="Wang S."/>
            <person name="Zhao J."/>
            <person name="Liu C."/>
            <person name="Gao L."/>
            <person name="Xia E."/>
            <person name="Lu Y."/>
            <person name="Tai Y."/>
            <person name="She G."/>
            <person name="Sun J."/>
            <person name="Cao H."/>
            <person name="Tong W."/>
            <person name="Gao Q."/>
            <person name="Li Y."/>
            <person name="Deng W."/>
            <person name="Jiang X."/>
            <person name="Wang W."/>
            <person name="Chen Q."/>
            <person name="Zhang S."/>
            <person name="Li H."/>
            <person name="Wu J."/>
            <person name="Wang P."/>
            <person name="Li P."/>
            <person name="Shi C."/>
            <person name="Zheng F."/>
            <person name="Jian J."/>
            <person name="Huang B."/>
            <person name="Shan D."/>
            <person name="Shi M."/>
            <person name="Fang C."/>
            <person name="Yue Y."/>
            <person name="Li F."/>
            <person name="Li D."/>
            <person name="Wei S."/>
            <person name="Han B."/>
            <person name="Jiang C."/>
            <person name="Yin Y."/>
            <person name="Xia T."/>
            <person name="Zhang Z."/>
            <person name="Bennetzen J.L."/>
            <person name="Zhao S."/>
            <person name="Wan X."/>
        </authorList>
    </citation>
    <scope>NUCLEOTIDE SEQUENCE [LARGE SCALE GENOMIC DNA]</scope>
    <source>
        <strain evidence="5">cv. Shuchazao</strain>
        <tissue evidence="4">Leaf</tissue>
    </source>
</reference>
<protein>
    <submittedName>
        <fullName evidence="4">Uncharacterized protein</fullName>
    </submittedName>
</protein>
<dbReference type="Proteomes" id="UP000306102">
    <property type="component" value="Unassembled WGS sequence"/>
</dbReference>
<feature type="compositionally biased region" description="Basic and acidic residues" evidence="3">
    <location>
        <begin position="608"/>
        <end position="623"/>
    </location>
</feature>
<dbReference type="EMBL" id="SDRB02007444">
    <property type="protein sequence ID" value="THG11132.1"/>
    <property type="molecule type" value="Genomic_DNA"/>
</dbReference>
<accession>A0A4S4E581</accession>
<feature type="compositionally biased region" description="Polar residues" evidence="3">
    <location>
        <begin position="144"/>
        <end position="155"/>
    </location>
</feature>
<evidence type="ECO:0000256" key="3">
    <source>
        <dbReference type="SAM" id="MobiDB-lite"/>
    </source>
</evidence>
<feature type="region of interest" description="Disordered" evidence="3">
    <location>
        <begin position="1"/>
        <end position="171"/>
    </location>
</feature>
<feature type="region of interest" description="Disordered" evidence="3">
    <location>
        <begin position="348"/>
        <end position="370"/>
    </location>
</feature>
<dbReference type="PANTHER" id="PTHR15074">
    <property type="entry name" value="METHYL-CPG-BINDING PROTEIN"/>
    <property type="match status" value="1"/>
</dbReference>
<feature type="region of interest" description="Disordered" evidence="3">
    <location>
        <begin position="383"/>
        <end position="422"/>
    </location>
</feature>
<feature type="compositionally biased region" description="Basic and acidic residues" evidence="3">
    <location>
        <begin position="56"/>
        <end position="70"/>
    </location>
</feature>
<comment type="caution">
    <text evidence="4">The sequence shown here is derived from an EMBL/GenBank/DDBJ whole genome shotgun (WGS) entry which is preliminary data.</text>
</comment>
<feature type="compositionally biased region" description="Basic and acidic residues" evidence="3">
    <location>
        <begin position="721"/>
        <end position="730"/>
    </location>
</feature>
<feature type="compositionally biased region" description="Basic and acidic residues" evidence="3">
    <location>
        <begin position="406"/>
        <end position="420"/>
    </location>
</feature>
<dbReference type="GO" id="GO:0003677">
    <property type="term" value="F:DNA binding"/>
    <property type="evidence" value="ECO:0007669"/>
    <property type="project" value="InterPro"/>
</dbReference>
<dbReference type="Gene3D" id="1.10.340.30">
    <property type="entry name" value="Hypothetical protein, domain 2"/>
    <property type="match status" value="2"/>
</dbReference>
<keyword evidence="2" id="KW-0539">Nucleus</keyword>
<organism evidence="4 5">
    <name type="scientific">Camellia sinensis var. sinensis</name>
    <name type="common">China tea</name>
    <dbReference type="NCBI Taxonomy" id="542762"/>
    <lineage>
        <taxon>Eukaryota</taxon>
        <taxon>Viridiplantae</taxon>
        <taxon>Streptophyta</taxon>
        <taxon>Embryophyta</taxon>
        <taxon>Tracheophyta</taxon>
        <taxon>Spermatophyta</taxon>
        <taxon>Magnoliopsida</taxon>
        <taxon>eudicotyledons</taxon>
        <taxon>Gunneridae</taxon>
        <taxon>Pentapetalae</taxon>
        <taxon>asterids</taxon>
        <taxon>Ericales</taxon>
        <taxon>Theaceae</taxon>
        <taxon>Camellia</taxon>
    </lineage>
</organism>
<dbReference type="PANTHER" id="PTHR15074:SF0">
    <property type="entry name" value="METHYL-CPG-BINDING DOMAIN PROTEIN 4-LIKE PROTEIN"/>
    <property type="match status" value="1"/>
</dbReference>
<comment type="subcellular location">
    <subcellularLocation>
        <location evidence="1">Nucleus</location>
    </subcellularLocation>
</comment>
<feature type="compositionally biased region" description="Basic and acidic residues" evidence="3">
    <location>
        <begin position="198"/>
        <end position="213"/>
    </location>
</feature>
<dbReference type="AlphaFoldDB" id="A0A4S4E581"/>
<feature type="compositionally biased region" description="Basic residues" evidence="3">
    <location>
        <begin position="71"/>
        <end position="81"/>
    </location>
</feature>
<dbReference type="InterPro" id="IPR045138">
    <property type="entry name" value="MeCP2/MBD4"/>
</dbReference>
<feature type="compositionally biased region" description="Low complexity" evidence="3">
    <location>
        <begin position="28"/>
        <end position="43"/>
    </location>
</feature>
<evidence type="ECO:0000313" key="5">
    <source>
        <dbReference type="Proteomes" id="UP000306102"/>
    </source>
</evidence>
<evidence type="ECO:0000256" key="1">
    <source>
        <dbReference type="ARBA" id="ARBA00004123"/>
    </source>
</evidence>
<feature type="compositionally biased region" description="Polar residues" evidence="3">
    <location>
        <begin position="354"/>
        <end position="370"/>
    </location>
</feature>
<dbReference type="STRING" id="542762.A0A4S4E581"/>
<feature type="compositionally biased region" description="Basic and acidic residues" evidence="3">
    <location>
        <begin position="159"/>
        <end position="168"/>
    </location>
</feature>
<sequence>MVKHPPDMTTTTTTTTENRREHERRATRPLLRSSTPPESTLSTTRKRLVVAVSPYFHEEKDYAAAEDRNDCKRKKKRKKKQQPYDDDGDDNGDFVSFSMGNREEEEAVADDKKTIPVENMKRKKKRSDCNQRRKEEEQQRSHNNDLQVSATSPDFQTVVKEEDMENKAKPISSFELKNAIIAFKEGGCKNKRKRKSKMSKEKEEEPKASHNDNHGQMTSRHLQVSSTSPHFHRIVQEEGRDFDEPIVYSINSNIDVKAFTESNETNGHLQLGSSAVFSADISAGGGIKKRRKKRNKDKKYSDKAVTLCSKNFSCEQERNYTGNEGTKKEGDSTSSHFQLVVKGERKGVDGPVVSSINSNTNPGTFTVPTKTCGKQASEAVFRVEIDESRRSGSGSGQRRKKRKEGKHHEKTSNECSDGERGMISGSSIKVELTSPIVAINSNQNEVSGAVHLFDHNEEDVKKKRGMDDGCYPKDLNSEIVSPCPHKGVEKVINVLEKTRQSSFLVEGKVNTLKPVNNGEGIVVNRPRIEDVLSQFIYKGSFQQKGQDKNCVKSPVLHPHSEKVIIKENRDVEDNKQKRTESSFVAKKKIDPFSSTNMKGGEENLNETVSEKISSKKIRKDEKGKKKAHEKVRVVSSYFNTSTGKQVMPDEEKHLKIKFPKQCMKKCPTEVGISHFFHNVSPMEEENAISDSSESRTECIVLPKKAQRAALVKPVLSAAEKRDEAYKRRTPDNTWKPPRSPFSLLQEDHAHDPWRVLVICMLLNRTTGVQHSPQASRCPGIESPPEEQPVESMTMQNIDLIIDSTADENTYGGWTTTYPDATLLLQNSKNDLLRITYSPNPVHKSKMTLRLFLIIHLISRASYIRAIQFVSKCEDCFGGCHRGDRKGDTNSGFAKEEGSDASSLLSGIFGRMLDSCDSAAWRWQTPPRYAADAYAIFCTGKWDRVRPTDRMLNKYWSFLCSNRATMI</sequence>
<feature type="region of interest" description="Disordered" evidence="3">
    <location>
        <begin position="721"/>
        <end position="740"/>
    </location>
</feature>
<evidence type="ECO:0000313" key="4">
    <source>
        <dbReference type="EMBL" id="THG11132.1"/>
    </source>
</evidence>
<gene>
    <name evidence="4" type="ORF">TEA_006070</name>
</gene>
<feature type="region of interest" description="Disordered" evidence="3">
    <location>
        <begin position="594"/>
        <end position="628"/>
    </location>
</feature>
<evidence type="ECO:0000256" key="2">
    <source>
        <dbReference type="ARBA" id="ARBA00023242"/>
    </source>
</evidence>
<feature type="compositionally biased region" description="Basic and acidic residues" evidence="3">
    <location>
        <begin position="17"/>
        <end position="26"/>
    </location>
</feature>
<dbReference type="GO" id="GO:0005634">
    <property type="term" value="C:nucleus"/>
    <property type="evidence" value="ECO:0007669"/>
    <property type="project" value="UniProtKB-SubCell"/>
</dbReference>
<keyword evidence="5" id="KW-1185">Reference proteome</keyword>
<name>A0A4S4E581_CAMSN</name>
<proteinExistence type="predicted"/>